<reference evidence="1" key="1">
    <citation type="journal article" date="2020" name="Stud. Mycol.">
        <title>101 Dothideomycetes genomes: a test case for predicting lifestyles and emergence of pathogens.</title>
        <authorList>
            <person name="Haridas S."/>
            <person name="Albert R."/>
            <person name="Binder M."/>
            <person name="Bloem J."/>
            <person name="Labutti K."/>
            <person name="Salamov A."/>
            <person name="Andreopoulos B."/>
            <person name="Baker S."/>
            <person name="Barry K."/>
            <person name="Bills G."/>
            <person name="Bluhm B."/>
            <person name="Cannon C."/>
            <person name="Castanera R."/>
            <person name="Culley D."/>
            <person name="Daum C."/>
            <person name="Ezra D."/>
            <person name="Gonzalez J."/>
            <person name="Henrissat B."/>
            <person name="Kuo A."/>
            <person name="Liang C."/>
            <person name="Lipzen A."/>
            <person name="Lutzoni F."/>
            <person name="Magnuson J."/>
            <person name="Mondo S."/>
            <person name="Nolan M."/>
            <person name="Ohm R."/>
            <person name="Pangilinan J."/>
            <person name="Park H.-J."/>
            <person name="Ramirez L."/>
            <person name="Alfaro M."/>
            <person name="Sun H."/>
            <person name="Tritt A."/>
            <person name="Yoshinaga Y."/>
            <person name="Zwiers L.-H."/>
            <person name="Turgeon B."/>
            <person name="Goodwin S."/>
            <person name="Spatafora J."/>
            <person name="Crous P."/>
            <person name="Grigoriev I."/>
        </authorList>
    </citation>
    <scope>NUCLEOTIDE SEQUENCE</scope>
    <source>
        <strain evidence="1">CBS 116005</strain>
    </source>
</reference>
<evidence type="ECO:0000313" key="1">
    <source>
        <dbReference type="EMBL" id="KAF2774479.1"/>
    </source>
</evidence>
<dbReference type="AlphaFoldDB" id="A0A6G1LPF5"/>
<proteinExistence type="predicted"/>
<dbReference type="EMBL" id="ML995808">
    <property type="protein sequence ID" value="KAF2774479.1"/>
    <property type="molecule type" value="Genomic_DNA"/>
</dbReference>
<evidence type="ECO:0000313" key="2">
    <source>
        <dbReference type="Proteomes" id="UP000799436"/>
    </source>
</evidence>
<sequence length="73" mass="8187">MLVVWIFAFLWRGPRYGLDYLIRDCPKILITISSRTLCTFFLFGAALSQSTLNLASSCSRAACLYALGLFSKN</sequence>
<protein>
    <submittedName>
        <fullName evidence="1">Uncharacterized protein</fullName>
    </submittedName>
</protein>
<keyword evidence="2" id="KW-1185">Reference proteome</keyword>
<dbReference type="Proteomes" id="UP000799436">
    <property type="component" value="Unassembled WGS sequence"/>
</dbReference>
<organism evidence="1 2">
    <name type="scientific">Teratosphaeria nubilosa</name>
    <dbReference type="NCBI Taxonomy" id="161662"/>
    <lineage>
        <taxon>Eukaryota</taxon>
        <taxon>Fungi</taxon>
        <taxon>Dikarya</taxon>
        <taxon>Ascomycota</taxon>
        <taxon>Pezizomycotina</taxon>
        <taxon>Dothideomycetes</taxon>
        <taxon>Dothideomycetidae</taxon>
        <taxon>Mycosphaerellales</taxon>
        <taxon>Teratosphaeriaceae</taxon>
        <taxon>Teratosphaeria</taxon>
    </lineage>
</organism>
<accession>A0A6G1LPF5</accession>
<name>A0A6G1LPF5_9PEZI</name>
<gene>
    <name evidence="1" type="ORF">EJ03DRAFT_7470</name>
</gene>